<protein>
    <submittedName>
        <fullName evidence="2">GNAT family N-acetyltransferase</fullName>
    </submittedName>
</protein>
<evidence type="ECO:0000259" key="1">
    <source>
        <dbReference type="PROSITE" id="PS51186"/>
    </source>
</evidence>
<dbReference type="GO" id="GO:0016747">
    <property type="term" value="F:acyltransferase activity, transferring groups other than amino-acyl groups"/>
    <property type="evidence" value="ECO:0007669"/>
    <property type="project" value="InterPro"/>
</dbReference>
<dbReference type="InterPro" id="IPR016181">
    <property type="entry name" value="Acyl_CoA_acyltransferase"/>
</dbReference>
<name>A0A6L7ETX1_9ACTN</name>
<dbReference type="PANTHER" id="PTHR39173:SF1">
    <property type="entry name" value="ACETYLTRANSFERASE"/>
    <property type="match status" value="1"/>
</dbReference>
<comment type="caution">
    <text evidence="2">The sequence shown here is derived from an EMBL/GenBank/DDBJ whole genome shotgun (WGS) entry which is preliminary data.</text>
</comment>
<keyword evidence="3" id="KW-1185">Reference proteome</keyword>
<proteinExistence type="predicted"/>
<dbReference type="EMBL" id="WUEK01000006">
    <property type="protein sequence ID" value="MXG90150.1"/>
    <property type="molecule type" value="Genomic_DNA"/>
</dbReference>
<dbReference type="SUPFAM" id="SSF55729">
    <property type="entry name" value="Acyl-CoA N-acyltransferases (Nat)"/>
    <property type="match status" value="1"/>
</dbReference>
<accession>A0A6L7ETX1</accession>
<dbReference type="PROSITE" id="PS51186">
    <property type="entry name" value="GNAT"/>
    <property type="match status" value="1"/>
</dbReference>
<dbReference type="RefSeq" id="WP_160878082.1">
    <property type="nucleotide sequence ID" value="NZ_WUEK01000006.1"/>
</dbReference>
<dbReference type="PANTHER" id="PTHR39173">
    <property type="entry name" value="ACETYLTRANSFERASE"/>
    <property type="match status" value="1"/>
</dbReference>
<evidence type="ECO:0000313" key="3">
    <source>
        <dbReference type="Proteomes" id="UP000473325"/>
    </source>
</evidence>
<dbReference type="Proteomes" id="UP000473325">
    <property type="component" value="Unassembled WGS sequence"/>
</dbReference>
<dbReference type="InterPro" id="IPR000182">
    <property type="entry name" value="GNAT_dom"/>
</dbReference>
<organism evidence="2 3">
    <name type="scientific">Nocardioides flavescens</name>
    <dbReference type="NCBI Taxonomy" id="2691959"/>
    <lineage>
        <taxon>Bacteria</taxon>
        <taxon>Bacillati</taxon>
        <taxon>Actinomycetota</taxon>
        <taxon>Actinomycetes</taxon>
        <taxon>Propionibacteriales</taxon>
        <taxon>Nocardioidaceae</taxon>
        <taxon>Nocardioides</taxon>
    </lineage>
</organism>
<feature type="domain" description="N-acetyltransferase" evidence="1">
    <location>
        <begin position="40"/>
        <end position="183"/>
    </location>
</feature>
<keyword evidence="2" id="KW-0808">Transferase</keyword>
<dbReference type="AlphaFoldDB" id="A0A6L7ETX1"/>
<dbReference type="CDD" id="cd04301">
    <property type="entry name" value="NAT_SF"/>
    <property type="match status" value="1"/>
</dbReference>
<sequence>MTALARPDVALCDSWAVAMAELHREGTHVHGSGLWLLPEDERWDLTPEGCARLVQVLRAAVAPPSDPESDDVPCEFSWVVEEGGAEDGRPVVVGVLALRLGLNQWLLEHAGHVGYSIAPSHRGRGHASRALALAVRRAGELGLDRLLVTCDDDNLASAATIESGGGVLEDVRGLKRRYWIDTSASSAPTPAPTPGR</sequence>
<evidence type="ECO:0000313" key="2">
    <source>
        <dbReference type="EMBL" id="MXG90150.1"/>
    </source>
</evidence>
<gene>
    <name evidence="2" type="ORF">GRQ65_11370</name>
</gene>
<dbReference type="Gene3D" id="3.40.630.30">
    <property type="match status" value="1"/>
</dbReference>
<reference evidence="2 3" key="1">
    <citation type="submission" date="2019-12" db="EMBL/GenBank/DDBJ databases">
        <authorList>
            <person name="Kun Z."/>
        </authorList>
    </citation>
    <scope>NUCLEOTIDE SEQUENCE [LARGE SCALE GENOMIC DNA]</scope>
    <source>
        <strain evidence="2 3">YIM 123512</strain>
    </source>
</reference>
<dbReference type="Pfam" id="PF13302">
    <property type="entry name" value="Acetyltransf_3"/>
    <property type="match status" value="1"/>
</dbReference>